<dbReference type="Pfam" id="PF14592">
    <property type="entry name" value="Chondroitinas_B"/>
    <property type="match status" value="1"/>
</dbReference>
<protein>
    <submittedName>
        <fullName evidence="3">Chondroitinase-B</fullName>
        <ecNumber evidence="3">4.2.2.19</ecNumber>
    </submittedName>
</protein>
<keyword evidence="3" id="KW-0456">Lyase</keyword>
<keyword evidence="4" id="KW-1185">Reference proteome</keyword>
<dbReference type="RefSeq" id="WP_218093154.1">
    <property type="nucleotide sequence ID" value="NZ_CAJVAS010000014.1"/>
</dbReference>
<feature type="transmembrane region" description="Helical" evidence="2">
    <location>
        <begin position="553"/>
        <end position="573"/>
    </location>
</feature>
<dbReference type="EMBL" id="CAJVAS010000014">
    <property type="protein sequence ID" value="CAG7632632.1"/>
    <property type="molecule type" value="Genomic_DNA"/>
</dbReference>
<feature type="region of interest" description="Disordered" evidence="1">
    <location>
        <begin position="442"/>
        <end position="505"/>
    </location>
</feature>
<gene>
    <name evidence="3" type="primary">cslB</name>
    <name evidence="3" type="ORF">PAESOLCIP111_03399</name>
</gene>
<name>A0A916K3J8_9BACL</name>
<evidence type="ECO:0000313" key="4">
    <source>
        <dbReference type="Proteomes" id="UP000693672"/>
    </source>
</evidence>
<dbReference type="InterPro" id="IPR039513">
    <property type="entry name" value="PL-6"/>
</dbReference>
<evidence type="ECO:0000256" key="1">
    <source>
        <dbReference type="SAM" id="MobiDB-lite"/>
    </source>
</evidence>
<dbReference type="AlphaFoldDB" id="A0A916K3J8"/>
<proteinExistence type="predicted"/>
<dbReference type="EC" id="4.2.2.19" evidence="3"/>
<organism evidence="3 4">
    <name type="scientific">Paenibacillus solanacearum</name>
    <dbReference type="NCBI Taxonomy" id="2048548"/>
    <lineage>
        <taxon>Bacteria</taxon>
        <taxon>Bacillati</taxon>
        <taxon>Bacillota</taxon>
        <taxon>Bacilli</taxon>
        <taxon>Bacillales</taxon>
        <taxon>Paenibacillaceae</taxon>
        <taxon>Paenibacillus</taxon>
    </lineage>
</organism>
<keyword evidence="2" id="KW-0812">Transmembrane</keyword>
<reference evidence="3" key="1">
    <citation type="submission" date="2021-06" db="EMBL/GenBank/DDBJ databases">
        <authorList>
            <person name="Criscuolo A."/>
        </authorList>
    </citation>
    <scope>NUCLEOTIDE SEQUENCE</scope>
    <source>
        <strain evidence="3">CIP111600</strain>
    </source>
</reference>
<keyword evidence="2" id="KW-1133">Transmembrane helix</keyword>
<evidence type="ECO:0000256" key="2">
    <source>
        <dbReference type="SAM" id="Phobius"/>
    </source>
</evidence>
<keyword evidence="2" id="KW-0472">Membrane</keyword>
<dbReference type="GO" id="GO:0033999">
    <property type="term" value="F:chondroitin B lyase activity"/>
    <property type="evidence" value="ECO:0007669"/>
    <property type="project" value="UniProtKB-EC"/>
</dbReference>
<feature type="compositionally biased region" description="Basic and acidic residues" evidence="1">
    <location>
        <begin position="458"/>
        <end position="474"/>
    </location>
</feature>
<evidence type="ECO:0000313" key="3">
    <source>
        <dbReference type="EMBL" id="CAG7632632.1"/>
    </source>
</evidence>
<accession>A0A916K3J8</accession>
<dbReference type="CDD" id="cd14251">
    <property type="entry name" value="PL-6"/>
    <property type="match status" value="1"/>
</dbReference>
<dbReference type="Proteomes" id="UP000693672">
    <property type="component" value="Unassembled WGS sequence"/>
</dbReference>
<comment type="caution">
    <text evidence="3">The sequence shown here is derived from an EMBL/GenBank/DDBJ whole genome shotgun (WGS) entry which is preliminary data.</text>
</comment>
<sequence>MLRTVVLYAFVVIGFLFFCLPVHAEQYIVSDSNELDKAVKAALPGDTIVMKNGTWKDALIRLNGNSGEPGKEITLRAETGGKVLLTGTSRLRIGKDYWVVDGLRFQDGGLPNTSYGGIVEFRDGSGKHANHSRLTNTQIIGYNPPSKDTDYKWVSLFGTHNRVDHSHFEGKNHAGALLVVWRYGDTDKDRDYHQIDYNYFGKIPVFGKNGAEAIRIGTSEYSRGASNTIVESNLFEEANGEAEIISVKSWENIIRYNTLRNSQGGIVLRHGDNSEVYGNYILGGNLCNTVGIRIIGYGHKVYNNYISGIGCSYKPLSAAIILMNGDPKYNEDPSRGELVLHTYKQARYAEIVHNTLVNNKNNVHIGVGSEGYNVPPDSITIANNVIYGTTAPLINLLSKPTNMTYKGNVMFGAGLGITPVPEGIVMQDPAVAMSGDGLFRPSAASPVKDQAQGSFPYVDKDMDGQSRDGAKDVGADELSASKPERAPLTRGQVGPSWLEAPPAAAPAASSASTAAVQASASAASANSTAPAAGLAASGSPQATTEASGGSGGYTMYMASAGVVLAGVLVWGIGRGRRRKGRGA</sequence>